<dbReference type="Proteomes" id="UP000282985">
    <property type="component" value="Unassembled WGS sequence"/>
</dbReference>
<dbReference type="EMBL" id="RJJX01000021">
    <property type="protein sequence ID" value="RUT73432.1"/>
    <property type="molecule type" value="Genomic_DNA"/>
</dbReference>
<evidence type="ECO:0000313" key="3">
    <source>
        <dbReference type="Proteomes" id="UP000282985"/>
    </source>
</evidence>
<sequence length="200" mass="22529">MKKYTSIIKSLLIFVVLIMNSCSGEFIPDPIDPRLPKYTEEGNNVAGAFINDNTWESVVSIGFPNGQHDAPSFAAYRVSDSLVIRFYGNTSSERANIEFHLTGLDINKFEDLLQLKGRKIQMDGFKNVAYYINNFDSSIYTDKGIGQIYFKSVIINEASSSLILSGTFGFSVNASYDEITKISYGRFDYRITESSNFHLE</sequence>
<keyword evidence="1" id="KW-0732">Signal</keyword>
<comment type="caution">
    <text evidence="2">The sequence shown here is derived from an EMBL/GenBank/DDBJ whole genome shotgun (WGS) entry which is preliminary data.</text>
</comment>
<keyword evidence="3" id="KW-1185">Reference proteome</keyword>
<name>A0A434AGD7_9BACT</name>
<organism evidence="2 3">
    <name type="scientific">Ancylomarina longa</name>
    <dbReference type="NCBI Taxonomy" id="2487017"/>
    <lineage>
        <taxon>Bacteria</taxon>
        <taxon>Pseudomonadati</taxon>
        <taxon>Bacteroidota</taxon>
        <taxon>Bacteroidia</taxon>
        <taxon>Marinilabiliales</taxon>
        <taxon>Marinifilaceae</taxon>
        <taxon>Ancylomarina</taxon>
    </lineage>
</organism>
<dbReference type="RefSeq" id="WP_127344439.1">
    <property type="nucleotide sequence ID" value="NZ_RJJX01000021.1"/>
</dbReference>
<feature type="chain" id="PRO_5019192566" evidence="1">
    <location>
        <begin position="25"/>
        <end position="200"/>
    </location>
</feature>
<gene>
    <name evidence="2" type="ORF">DLK05_13200</name>
</gene>
<evidence type="ECO:0000313" key="2">
    <source>
        <dbReference type="EMBL" id="RUT73432.1"/>
    </source>
</evidence>
<evidence type="ECO:0000256" key="1">
    <source>
        <dbReference type="SAM" id="SignalP"/>
    </source>
</evidence>
<reference evidence="2 3" key="1">
    <citation type="submission" date="2018-11" db="EMBL/GenBank/DDBJ databases">
        <title>Parancylomarina longa gen. nov., sp. nov., isolated from sediments of southern Okinawa.</title>
        <authorList>
            <person name="Fu T."/>
        </authorList>
    </citation>
    <scope>NUCLEOTIDE SEQUENCE [LARGE SCALE GENOMIC DNA]</scope>
    <source>
        <strain evidence="2 3">T3-2 S1-C</strain>
    </source>
</reference>
<protein>
    <submittedName>
        <fullName evidence="2">Uncharacterized protein</fullName>
    </submittedName>
</protein>
<dbReference type="AlphaFoldDB" id="A0A434AGD7"/>
<accession>A0A434AGD7</accession>
<feature type="signal peptide" evidence="1">
    <location>
        <begin position="1"/>
        <end position="24"/>
    </location>
</feature>
<dbReference type="OrthoDB" id="1093120at2"/>
<proteinExistence type="predicted"/>